<dbReference type="Gene3D" id="1.20.120.530">
    <property type="entry name" value="GntR ligand-binding domain-like"/>
    <property type="match status" value="1"/>
</dbReference>
<dbReference type="PANTHER" id="PTHR43537">
    <property type="entry name" value="TRANSCRIPTIONAL REGULATOR, GNTR FAMILY"/>
    <property type="match status" value="1"/>
</dbReference>
<dbReference type="SUPFAM" id="SSF48008">
    <property type="entry name" value="GntR ligand-binding domain-like"/>
    <property type="match status" value="1"/>
</dbReference>
<feature type="domain" description="HTH gntR-type" evidence="4">
    <location>
        <begin position="12"/>
        <end position="79"/>
    </location>
</feature>
<reference evidence="5 6" key="1">
    <citation type="submission" date="2019-03" db="EMBL/GenBank/DDBJ databases">
        <authorList>
            <person name="Liu G."/>
        </authorList>
    </citation>
    <scope>NUCLEOTIDE SEQUENCE [LARGE SCALE GENOMIC DNA]</scope>
    <source>
        <strain evidence="5 6">DSM 19099</strain>
    </source>
</reference>
<protein>
    <submittedName>
        <fullName evidence="5">GntR family transcriptional regulator</fullName>
    </submittedName>
</protein>
<dbReference type="InterPro" id="IPR011711">
    <property type="entry name" value="GntR_C"/>
</dbReference>
<dbReference type="GO" id="GO:0003700">
    <property type="term" value="F:DNA-binding transcription factor activity"/>
    <property type="evidence" value="ECO:0007669"/>
    <property type="project" value="InterPro"/>
</dbReference>
<dbReference type="InterPro" id="IPR008920">
    <property type="entry name" value="TF_FadR/GntR_C"/>
</dbReference>
<evidence type="ECO:0000256" key="1">
    <source>
        <dbReference type="ARBA" id="ARBA00023015"/>
    </source>
</evidence>
<comment type="caution">
    <text evidence="5">The sequence shown here is derived from an EMBL/GenBank/DDBJ whole genome shotgun (WGS) entry which is preliminary data.</text>
</comment>
<dbReference type="EMBL" id="SNUX01000002">
    <property type="protein sequence ID" value="TES49768.1"/>
    <property type="molecule type" value="Genomic_DNA"/>
</dbReference>
<evidence type="ECO:0000256" key="2">
    <source>
        <dbReference type="ARBA" id="ARBA00023125"/>
    </source>
</evidence>
<dbReference type="InterPro" id="IPR036388">
    <property type="entry name" value="WH-like_DNA-bd_sf"/>
</dbReference>
<evidence type="ECO:0000313" key="5">
    <source>
        <dbReference type="EMBL" id="TES49768.1"/>
    </source>
</evidence>
<gene>
    <name evidence="5" type="ORF">E2L03_09950</name>
</gene>
<dbReference type="SMART" id="SM00345">
    <property type="entry name" value="HTH_GNTR"/>
    <property type="match status" value="1"/>
</dbReference>
<keyword evidence="3" id="KW-0804">Transcription</keyword>
<keyword evidence="1" id="KW-0805">Transcription regulation</keyword>
<dbReference type="Gene3D" id="1.10.10.10">
    <property type="entry name" value="Winged helix-like DNA-binding domain superfamily/Winged helix DNA-binding domain"/>
    <property type="match status" value="1"/>
</dbReference>
<dbReference type="GO" id="GO:0003677">
    <property type="term" value="F:DNA binding"/>
    <property type="evidence" value="ECO:0007669"/>
    <property type="project" value="UniProtKB-KW"/>
</dbReference>
<keyword evidence="2" id="KW-0238">DNA-binding</keyword>
<dbReference type="CDD" id="cd07377">
    <property type="entry name" value="WHTH_GntR"/>
    <property type="match status" value="1"/>
</dbReference>
<proteinExistence type="predicted"/>
<evidence type="ECO:0000313" key="6">
    <source>
        <dbReference type="Proteomes" id="UP000298210"/>
    </source>
</evidence>
<dbReference type="Pfam" id="PF00392">
    <property type="entry name" value="GntR"/>
    <property type="match status" value="1"/>
</dbReference>
<sequence length="236" mass="27913">MNRVKKLSVERKTLASEAYHYLYKDIITLKYKPGQMIYENDIAKELGISRTPVREAIHLLASEEFLAIKPQKGIQVQYISKKKVQESYRVRESLEVTAFKEVANLWDSSNRIYKAAKKDLLAIIAEQRYAAENDQVDDFYQYDEVFHDKVLDICGNQTLTSIVRQVRGHVNRMRYLEFFETREMDRIIEDHDQLVTLIEQNNVLEVEKVLVSHLRNVSNYYDDIMRKYPDYFNAQS</sequence>
<organism evidence="5 6">
    <name type="scientific">Shouchella lehensis</name>
    <dbReference type="NCBI Taxonomy" id="300825"/>
    <lineage>
        <taxon>Bacteria</taxon>
        <taxon>Bacillati</taxon>
        <taxon>Bacillota</taxon>
        <taxon>Bacilli</taxon>
        <taxon>Bacillales</taxon>
        <taxon>Bacillaceae</taxon>
        <taxon>Shouchella</taxon>
    </lineage>
</organism>
<dbReference type="PROSITE" id="PS50949">
    <property type="entry name" value="HTH_GNTR"/>
    <property type="match status" value="1"/>
</dbReference>
<dbReference type="SMART" id="SM00895">
    <property type="entry name" value="FCD"/>
    <property type="match status" value="1"/>
</dbReference>
<dbReference type="Pfam" id="PF07729">
    <property type="entry name" value="FCD"/>
    <property type="match status" value="1"/>
</dbReference>
<dbReference type="InterPro" id="IPR000524">
    <property type="entry name" value="Tscrpt_reg_HTH_GntR"/>
</dbReference>
<evidence type="ECO:0000256" key="3">
    <source>
        <dbReference type="ARBA" id="ARBA00023163"/>
    </source>
</evidence>
<evidence type="ECO:0000259" key="4">
    <source>
        <dbReference type="PROSITE" id="PS50949"/>
    </source>
</evidence>
<dbReference type="SUPFAM" id="SSF46785">
    <property type="entry name" value="Winged helix' DNA-binding domain"/>
    <property type="match status" value="1"/>
</dbReference>
<dbReference type="PANTHER" id="PTHR43537:SF24">
    <property type="entry name" value="GLUCONATE OPERON TRANSCRIPTIONAL REPRESSOR"/>
    <property type="match status" value="1"/>
</dbReference>
<dbReference type="Proteomes" id="UP000298210">
    <property type="component" value="Unassembled WGS sequence"/>
</dbReference>
<dbReference type="InterPro" id="IPR036390">
    <property type="entry name" value="WH_DNA-bd_sf"/>
</dbReference>
<name>A0A4Y7WMJ1_9BACI</name>
<dbReference type="AlphaFoldDB" id="A0A4Y7WMJ1"/>
<accession>A0A4Y7WMJ1</accession>